<comment type="caution">
    <text evidence="8">The sequence shown here is derived from an EMBL/GenBank/DDBJ whole genome shotgun (WGS) entry which is preliminary data.</text>
</comment>
<evidence type="ECO:0000256" key="1">
    <source>
        <dbReference type="ARBA" id="ARBA00022679"/>
    </source>
</evidence>
<keyword evidence="3" id="KW-0418">Kinase</keyword>
<dbReference type="Pfam" id="PF00069">
    <property type="entry name" value="Pkinase"/>
    <property type="match status" value="1"/>
</dbReference>
<sequence>MGNGADLPRRIGVYAVERELGAGGMGTVYLARSPGGRAVAVKVARPELAADPHFRRRFRAEVEAARRVGGFHTAPVVDADPDAEVPWLATAYVPGPTLAELVERQGPMDEARLRSLGAALAEALQAVHACGLVHRDLKPGNIIMADDGPRVLDFGIARAVESTRLTATGAAFGTPGYLAPEQAQGDEVGGAADVFALGAVLVAAAGGRAFGEGTPMGLMYRSVHEPADVSTLPEALRPLVAACLSKTPADRPTPEALLGALTPGPSPTPAPGLTATATPGPTATATPSPSPTATPAPGPSPDAGAGATPAPSPAPGPTPAPAPVPAPPAGFGSGPDPGARTLTAPGRAQTVPAGASGRSRVVTRVIVAVAVTGALGGGLLAYSWQGDEDKGAGPTATAPHSGPATSQASAPPSSSTPPASPPASSAAPKDRVTVVVTAGERSWISAKGQNGDLLFDGLLAAGESKTFTDEERIDLVLGNAHAVRLAVNGKQVPNDFQPGQVERLSYSRGD</sequence>
<evidence type="ECO:0000313" key="9">
    <source>
        <dbReference type="Proteomes" id="UP001600424"/>
    </source>
</evidence>
<evidence type="ECO:0000256" key="4">
    <source>
        <dbReference type="ARBA" id="ARBA00022840"/>
    </source>
</evidence>
<dbReference type="SMART" id="SM00220">
    <property type="entry name" value="S_TKc"/>
    <property type="match status" value="1"/>
</dbReference>
<evidence type="ECO:0000259" key="7">
    <source>
        <dbReference type="PROSITE" id="PS50011"/>
    </source>
</evidence>
<reference evidence="8 9" key="1">
    <citation type="submission" date="2024-09" db="EMBL/GenBank/DDBJ databases">
        <title>The Natural Products Discovery Center: Release of the First 8490 Sequenced Strains for Exploring Actinobacteria Biosynthetic Diversity.</title>
        <authorList>
            <person name="Kalkreuter E."/>
            <person name="Kautsar S.A."/>
            <person name="Yang D."/>
            <person name="Bader C.D."/>
            <person name="Teijaro C.N."/>
            <person name="Fluegel L."/>
            <person name="Davis C.M."/>
            <person name="Simpson J.R."/>
            <person name="Lauterbach L."/>
            <person name="Steele A.D."/>
            <person name="Gui C."/>
            <person name="Meng S."/>
            <person name="Li G."/>
            <person name="Viehrig K."/>
            <person name="Ye F."/>
            <person name="Su P."/>
            <person name="Kiefer A.F."/>
            <person name="Nichols A."/>
            <person name="Cepeda A.J."/>
            <person name="Yan W."/>
            <person name="Fan B."/>
            <person name="Jiang Y."/>
            <person name="Adhikari A."/>
            <person name="Zheng C.-J."/>
            <person name="Schuster L."/>
            <person name="Cowan T.M."/>
            <person name="Smanski M.J."/>
            <person name="Chevrette M.G."/>
            <person name="De Carvalho L.P.S."/>
            <person name="Shen B."/>
        </authorList>
    </citation>
    <scope>NUCLEOTIDE SEQUENCE [LARGE SCALE GENOMIC DNA]</scope>
    <source>
        <strain evidence="8 9">NPDC056472</strain>
    </source>
</reference>
<keyword evidence="9" id="KW-1185">Reference proteome</keyword>
<feature type="binding site" evidence="5">
    <location>
        <position position="42"/>
    </location>
    <ligand>
        <name>ATP</name>
        <dbReference type="ChEBI" id="CHEBI:30616"/>
    </ligand>
</feature>
<dbReference type="RefSeq" id="WP_386256365.1">
    <property type="nucleotide sequence ID" value="NZ_JBHTRV010000006.1"/>
</dbReference>
<dbReference type="InterPro" id="IPR025194">
    <property type="entry name" value="RodZ-like_C"/>
</dbReference>
<dbReference type="Proteomes" id="UP001600424">
    <property type="component" value="Unassembled WGS sequence"/>
</dbReference>
<name>A0ABW6IQU7_STRWE</name>
<feature type="compositionally biased region" description="Pro residues" evidence="6">
    <location>
        <begin position="310"/>
        <end position="328"/>
    </location>
</feature>
<dbReference type="InterPro" id="IPR000719">
    <property type="entry name" value="Prot_kinase_dom"/>
</dbReference>
<feature type="compositionally biased region" description="Low complexity" evidence="6">
    <location>
        <begin position="403"/>
        <end position="413"/>
    </location>
</feature>
<evidence type="ECO:0000256" key="5">
    <source>
        <dbReference type="PROSITE-ProRule" id="PRU10141"/>
    </source>
</evidence>
<dbReference type="PANTHER" id="PTHR43289:SF34">
    <property type="entry name" value="SERINE_THREONINE-PROTEIN KINASE YBDM-RELATED"/>
    <property type="match status" value="1"/>
</dbReference>
<dbReference type="Gene3D" id="1.10.510.10">
    <property type="entry name" value="Transferase(Phosphotransferase) domain 1"/>
    <property type="match status" value="1"/>
</dbReference>
<keyword evidence="2 5" id="KW-0547">Nucleotide-binding</keyword>
<dbReference type="PROSITE" id="PS50011">
    <property type="entry name" value="PROTEIN_KINASE_DOM"/>
    <property type="match status" value="1"/>
</dbReference>
<feature type="domain" description="Protein kinase" evidence="7">
    <location>
        <begin position="14"/>
        <end position="273"/>
    </location>
</feature>
<dbReference type="InterPro" id="IPR011009">
    <property type="entry name" value="Kinase-like_dom_sf"/>
</dbReference>
<feature type="compositionally biased region" description="Low complexity" evidence="6">
    <location>
        <begin position="271"/>
        <end position="287"/>
    </location>
</feature>
<dbReference type="EMBL" id="JBHTRV010000006">
    <property type="protein sequence ID" value="MFE5979998.1"/>
    <property type="molecule type" value="Genomic_DNA"/>
</dbReference>
<dbReference type="PROSITE" id="PS00107">
    <property type="entry name" value="PROTEIN_KINASE_ATP"/>
    <property type="match status" value="1"/>
</dbReference>
<feature type="region of interest" description="Disordered" evidence="6">
    <location>
        <begin position="388"/>
        <end position="431"/>
    </location>
</feature>
<evidence type="ECO:0000313" key="8">
    <source>
        <dbReference type="EMBL" id="MFE5979998.1"/>
    </source>
</evidence>
<accession>A0ABW6IQU7</accession>
<evidence type="ECO:0000256" key="6">
    <source>
        <dbReference type="SAM" id="MobiDB-lite"/>
    </source>
</evidence>
<evidence type="ECO:0000256" key="3">
    <source>
        <dbReference type="ARBA" id="ARBA00022777"/>
    </source>
</evidence>
<gene>
    <name evidence="8" type="ORF">ACFQ63_09825</name>
</gene>
<keyword evidence="4 5" id="KW-0067">ATP-binding</keyword>
<feature type="region of interest" description="Disordered" evidence="6">
    <location>
        <begin position="247"/>
        <end position="358"/>
    </location>
</feature>
<proteinExistence type="predicted"/>
<organism evidence="8 9">
    <name type="scientific">Streptomyces wedmorensis</name>
    <dbReference type="NCBI Taxonomy" id="43759"/>
    <lineage>
        <taxon>Bacteria</taxon>
        <taxon>Bacillati</taxon>
        <taxon>Actinomycetota</taxon>
        <taxon>Actinomycetes</taxon>
        <taxon>Kitasatosporales</taxon>
        <taxon>Streptomycetaceae</taxon>
        <taxon>Streptomyces</taxon>
    </lineage>
</organism>
<protein>
    <submittedName>
        <fullName evidence="8">RodZ domain-containing protein</fullName>
    </submittedName>
</protein>
<dbReference type="InterPro" id="IPR008271">
    <property type="entry name" value="Ser/Thr_kinase_AS"/>
</dbReference>
<dbReference type="SUPFAM" id="SSF56112">
    <property type="entry name" value="Protein kinase-like (PK-like)"/>
    <property type="match status" value="1"/>
</dbReference>
<dbReference type="Pfam" id="PF13464">
    <property type="entry name" value="RodZ_C"/>
    <property type="match status" value="1"/>
</dbReference>
<dbReference type="CDD" id="cd14014">
    <property type="entry name" value="STKc_PknB_like"/>
    <property type="match status" value="1"/>
</dbReference>
<keyword evidence="1" id="KW-0808">Transferase</keyword>
<feature type="compositionally biased region" description="Pro residues" evidence="6">
    <location>
        <begin position="288"/>
        <end position="300"/>
    </location>
</feature>
<dbReference type="PROSITE" id="PS00108">
    <property type="entry name" value="PROTEIN_KINASE_ST"/>
    <property type="match status" value="1"/>
</dbReference>
<dbReference type="PANTHER" id="PTHR43289">
    <property type="entry name" value="MITOGEN-ACTIVATED PROTEIN KINASE KINASE KINASE 20-RELATED"/>
    <property type="match status" value="1"/>
</dbReference>
<dbReference type="Gene3D" id="3.30.200.20">
    <property type="entry name" value="Phosphorylase Kinase, domain 1"/>
    <property type="match status" value="1"/>
</dbReference>
<evidence type="ECO:0000256" key="2">
    <source>
        <dbReference type="ARBA" id="ARBA00022741"/>
    </source>
</evidence>
<dbReference type="InterPro" id="IPR017441">
    <property type="entry name" value="Protein_kinase_ATP_BS"/>
</dbReference>